<dbReference type="CDD" id="cd11386">
    <property type="entry name" value="MCP_signal"/>
    <property type="match status" value="1"/>
</dbReference>
<comment type="similarity">
    <text evidence="3">Belongs to the methyl-accepting chemotaxis (MCP) protein family.</text>
</comment>
<reference evidence="10 11" key="1">
    <citation type="submission" date="2014-06" db="EMBL/GenBank/DDBJ databases">
        <title>Rhizobium pelagicum/R2-400B4.</title>
        <authorList>
            <person name="Kimes N.E."/>
            <person name="Lopez-Perez M."/>
        </authorList>
    </citation>
    <scope>NUCLEOTIDE SEQUENCE [LARGE SCALE GENOMIC DNA]</scope>
    <source>
        <strain evidence="10 11">R2-400B4</strain>
    </source>
</reference>
<dbReference type="Proteomes" id="UP000052167">
    <property type="component" value="Unassembled WGS sequence"/>
</dbReference>
<evidence type="ECO:0000259" key="6">
    <source>
        <dbReference type="PROSITE" id="PS50111"/>
    </source>
</evidence>
<dbReference type="Pfam" id="PF00015">
    <property type="entry name" value="MCPsignal"/>
    <property type="match status" value="1"/>
</dbReference>
<protein>
    <submittedName>
        <fullName evidence="10">Chemotaxis protein</fullName>
    </submittedName>
</protein>
<feature type="domain" description="PAS" evidence="7">
    <location>
        <begin position="24"/>
        <end position="54"/>
    </location>
</feature>
<dbReference type="EMBL" id="JOKJ01000033">
    <property type="protein sequence ID" value="KEQ03485.1"/>
    <property type="molecule type" value="Genomic_DNA"/>
</dbReference>
<evidence type="ECO:0000313" key="10">
    <source>
        <dbReference type="EMBL" id="KEQ03485.1"/>
    </source>
</evidence>
<feature type="domain" description="PAC" evidence="8">
    <location>
        <begin position="204"/>
        <end position="256"/>
    </location>
</feature>
<gene>
    <name evidence="10" type="ORF">GV68_16965</name>
</gene>
<organism evidence="10 11">
    <name type="scientific">Pseudorhizobium pelagicum</name>
    <dbReference type="NCBI Taxonomy" id="1509405"/>
    <lineage>
        <taxon>Bacteria</taxon>
        <taxon>Pseudomonadati</taxon>
        <taxon>Pseudomonadota</taxon>
        <taxon>Alphaproteobacteria</taxon>
        <taxon>Hyphomicrobiales</taxon>
        <taxon>Rhizobiaceae</taxon>
        <taxon>Rhizobium/Agrobacterium group</taxon>
        <taxon>Pseudorhizobium</taxon>
    </lineage>
</organism>
<dbReference type="NCBIfam" id="TIGR00229">
    <property type="entry name" value="sensory_box"/>
    <property type="match status" value="2"/>
</dbReference>
<dbReference type="Gene3D" id="1.10.287.950">
    <property type="entry name" value="Methyl-accepting chemotaxis protein"/>
    <property type="match status" value="1"/>
</dbReference>
<evidence type="ECO:0000256" key="3">
    <source>
        <dbReference type="ARBA" id="ARBA00029447"/>
    </source>
</evidence>
<dbReference type="InterPro" id="IPR000014">
    <property type="entry name" value="PAS"/>
</dbReference>
<dbReference type="SUPFAM" id="SSF58104">
    <property type="entry name" value="Methyl-accepting chemotaxis protein (MCP) signaling domain"/>
    <property type="match status" value="1"/>
</dbReference>
<proteinExistence type="inferred from homology"/>
<dbReference type="InterPro" id="IPR035965">
    <property type="entry name" value="PAS-like_dom_sf"/>
</dbReference>
<dbReference type="GO" id="GO:0007165">
    <property type="term" value="P:signal transduction"/>
    <property type="evidence" value="ECO:0007669"/>
    <property type="project" value="UniProtKB-KW"/>
</dbReference>
<comment type="caution">
    <text evidence="10">The sequence shown here is derived from an EMBL/GenBank/DDBJ whole genome shotgun (WGS) entry which is preliminary data.</text>
</comment>
<dbReference type="InterPro" id="IPR003660">
    <property type="entry name" value="HAMP_dom"/>
</dbReference>
<dbReference type="GO" id="GO:0016020">
    <property type="term" value="C:membrane"/>
    <property type="evidence" value="ECO:0007669"/>
    <property type="project" value="UniProtKB-SubCell"/>
</dbReference>
<dbReference type="FunFam" id="1.10.287.950:FF:000001">
    <property type="entry name" value="Methyl-accepting chemotaxis sensory transducer"/>
    <property type="match status" value="1"/>
</dbReference>
<dbReference type="OrthoDB" id="9765776at2"/>
<evidence type="ECO:0000313" key="11">
    <source>
        <dbReference type="Proteomes" id="UP000052167"/>
    </source>
</evidence>
<dbReference type="PROSITE" id="PS50885">
    <property type="entry name" value="HAMP"/>
    <property type="match status" value="1"/>
</dbReference>
<dbReference type="Gene3D" id="3.30.450.20">
    <property type="entry name" value="PAS domain"/>
    <property type="match status" value="2"/>
</dbReference>
<comment type="subcellular location">
    <subcellularLocation>
        <location evidence="1">Membrane</location>
    </subcellularLocation>
</comment>
<evidence type="ECO:0000259" key="9">
    <source>
        <dbReference type="PROSITE" id="PS50885"/>
    </source>
</evidence>
<dbReference type="PROSITE" id="PS50111">
    <property type="entry name" value="CHEMOTAXIS_TRANSDUC_2"/>
    <property type="match status" value="1"/>
</dbReference>
<accession>A0A922NXT9</accession>
<feature type="coiled-coil region" evidence="5">
    <location>
        <begin position="278"/>
        <end position="341"/>
    </location>
</feature>
<evidence type="ECO:0000259" key="7">
    <source>
        <dbReference type="PROSITE" id="PS50112"/>
    </source>
</evidence>
<dbReference type="PANTHER" id="PTHR43531">
    <property type="entry name" value="PROTEIN ICFG"/>
    <property type="match status" value="1"/>
</dbReference>
<feature type="domain" description="HAMP" evidence="9">
    <location>
        <begin position="251"/>
        <end position="297"/>
    </location>
</feature>
<keyword evidence="2" id="KW-0145">Chemotaxis</keyword>
<dbReference type="InterPro" id="IPR004089">
    <property type="entry name" value="MCPsignal_dom"/>
</dbReference>
<keyword evidence="5" id="KW-0175">Coiled coil</keyword>
<dbReference type="InterPro" id="IPR051310">
    <property type="entry name" value="MCP_chemotaxis"/>
</dbReference>
<dbReference type="SMART" id="SM00283">
    <property type="entry name" value="MA"/>
    <property type="match status" value="1"/>
</dbReference>
<dbReference type="Pfam" id="PF08447">
    <property type="entry name" value="PAS_3"/>
    <property type="match status" value="2"/>
</dbReference>
<dbReference type="PROSITE" id="PS50112">
    <property type="entry name" value="PAS"/>
    <property type="match status" value="1"/>
</dbReference>
<dbReference type="InterPro" id="IPR001610">
    <property type="entry name" value="PAC"/>
</dbReference>
<name>A0A922NXT9_9HYPH</name>
<dbReference type="AlphaFoldDB" id="A0A922NXT9"/>
<dbReference type="PANTHER" id="PTHR43531:SF11">
    <property type="entry name" value="METHYL-ACCEPTING CHEMOTAXIS PROTEIN 3"/>
    <property type="match status" value="1"/>
</dbReference>
<evidence type="ECO:0000256" key="5">
    <source>
        <dbReference type="SAM" id="Coils"/>
    </source>
</evidence>
<keyword evidence="4" id="KW-0807">Transducer</keyword>
<sequence length="593" mass="64598">MGISFIPSSDAAAVLAAMGRSQAIIEFDLKGNILTANENFCAVMGYELAEIKGKHHRIFVDPAEAAGAEYKEFWQRLSEGHFDRRQYRRIGKGGREIWIEASYNPVFKRGKPYKVVKFATDITALKLKASEDAGKLSALSRAQAMIEFTPMGDIITANENFLNAMGYQHSEIVGKHHSMFCDPAYVRTEDYARFWERLRGGEFFSEEFTRIGRAGNKVYIQASYNPIAGPDGKVMKVVKFATDVTGRVENVLALGSGLQQLSAGDLCSELSQPFIPSLDQLRTDFNQTAQRLREAMRAIQENAQAIAAGSTEIKSAADDLSKRTEQQAASVEETAAALEEITQTVGDSSRRADEAGRLVKDARKSAENSGEIVTKAIDAMGAIEKSSREITNIIGVIDDIAFQTNLLALNAGVEAARAGEAGKGFAVVAQEVRELAQRSAAAAKEIKTLISLSSEQVRSGVSLVDETGQALARIVAQVKEINTNVEAIVEGSREQAVGLREINVAVNTIDQGTQQNAAMVEQSNAASHSLATEAQALFNLLSQFSLDARETRHQPRQETIRRIPATATVNELKQRVSRGFNGNAAAAQQWEDF</sequence>
<dbReference type="InterPro" id="IPR013655">
    <property type="entry name" value="PAS_fold_3"/>
</dbReference>
<dbReference type="CDD" id="cd00130">
    <property type="entry name" value="PAS"/>
    <property type="match status" value="2"/>
</dbReference>
<evidence type="ECO:0000256" key="4">
    <source>
        <dbReference type="PROSITE-ProRule" id="PRU00284"/>
    </source>
</evidence>
<evidence type="ECO:0000256" key="2">
    <source>
        <dbReference type="ARBA" id="ARBA00022500"/>
    </source>
</evidence>
<dbReference type="GO" id="GO:0006935">
    <property type="term" value="P:chemotaxis"/>
    <property type="evidence" value="ECO:0007669"/>
    <property type="project" value="UniProtKB-KW"/>
</dbReference>
<dbReference type="SUPFAM" id="SSF55785">
    <property type="entry name" value="PYP-like sensor domain (PAS domain)"/>
    <property type="match status" value="2"/>
</dbReference>
<dbReference type="PROSITE" id="PS50113">
    <property type="entry name" value="PAC"/>
    <property type="match status" value="1"/>
</dbReference>
<evidence type="ECO:0000259" key="8">
    <source>
        <dbReference type="PROSITE" id="PS50113"/>
    </source>
</evidence>
<feature type="domain" description="Methyl-accepting transducer" evidence="6">
    <location>
        <begin position="302"/>
        <end position="531"/>
    </location>
</feature>
<dbReference type="RefSeq" id="WP_037167172.1">
    <property type="nucleotide sequence ID" value="NZ_CAJXID010000012.1"/>
</dbReference>
<dbReference type="InterPro" id="IPR000700">
    <property type="entry name" value="PAS-assoc_C"/>
</dbReference>
<evidence type="ECO:0000256" key="1">
    <source>
        <dbReference type="ARBA" id="ARBA00004370"/>
    </source>
</evidence>
<keyword evidence="11" id="KW-1185">Reference proteome</keyword>
<dbReference type="SMART" id="SM00086">
    <property type="entry name" value="PAC"/>
    <property type="match status" value="2"/>
</dbReference>